<evidence type="ECO:0000313" key="2">
    <source>
        <dbReference type="Proteomes" id="UP000828390"/>
    </source>
</evidence>
<dbReference type="EMBL" id="JAIWYP010000009">
    <property type="protein sequence ID" value="KAH3772337.1"/>
    <property type="molecule type" value="Genomic_DNA"/>
</dbReference>
<dbReference type="Proteomes" id="UP000828390">
    <property type="component" value="Unassembled WGS sequence"/>
</dbReference>
<reference evidence="1" key="1">
    <citation type="journal article" date="2019" name="bioRxiv">
        <title>The Genome of the Zebra Mussel, Dreissena polymorpha: A Resource for Invasive Species Research.</title>
        <authorList>
            <person name="McCartney M.A."/>
            <person name="Auch B."/>
            <person name="Kono T."/>
            <person name="Mallez S."/>
            <person name="Zhang Y."/>
            <person name="Obille A."/>
            <person name="Becker A."/>
            <person name="Abrahante J.E."/>
            <person name="Garbe J."/>
            <person name="Badalamenti J.P."/>
            <person name="Herman A."/>
            <person name="Mangelson H."/>
            <person name="Liachko I."/>
            <person name="Sullivan S."/>
            <person name="Sone E.D."/>
            <person name="Koren S."/>
            <person name="Silverstein K.A.T."/>
            <person name="Beckman K.B."/>
            <person name="Gohl D.M."/>
        </authorList>
    </citation>
    <scope>NUCLEOTIDE SEQUENCE</scope>
    <source>
        <strain evidence="1">Duluth1</strain>
        <tissue evidence="1">Whole animal</tissue>
    </source>
</reference>
<sequence length="96" mass="10941">MFNNSELKKTIDKGVLCFPDPENLPKDDSSIRFYMSAVDAFAWKNGPVKHLTLKYMSHSERVFNYRLFNGATDCGNCVWDSWPSLSMSTHTSAVSR</sequence>
<dbReference type="AlphaFoldDB" id="A0A9D4E5Z1"/>
<proteinExistence type="predicted"/>
<keyword evidence="2" id="KW-1185">Reference proteome</keyword>
<reference evidence="1" key="2">
    <citation type="submission" date="2020-11" db="EMBL/GenBank/DDBJ databases">
        <authorList>
            <person name="McCartney M.A."/>
            <person name="Auch B."/>
            <person name="Kono T."/>
            <person name="Mallez S."/>
            <person name="Becker A."/>
            <person name="Gohl D.M."/>
            <person name="Silverstein K.A.T."/>
            <person name="Koren S."/>
            <person name="Bechman K.B."/>
            <person name="Herman A."/>
            <person name="Abrahante J.E."/>
            <person name="Garbe J."/>
        </authorList>
    </citation>
    <scope>NUCLEOTIDE SEQUENCE</scope>
    <source>
        <strain evidence="1">Duluth1</strain>
        <tissue evidence="1">Whole animal</tissue>
    </source>
</reference>
<gene>
    <name evidence="1" type="ORF">DPMN_173674</name>
</gene>
<comment type="caution">
    <text evidence="1">The sequence shown here is derived from an EMBL/GenBank/DDBJ whole genome shotgun (WGS) entry which is preliminary data.</text>
</comment>
<evidence type="ECO:0000313" key="1">
    <source>
        <dbReference type="EMBL" id="KAH3772337.1"/>
    </source>
</evidence>
<organism evidence="1 2">
    <name type="scientific">Dreissena polymorpha</name>
    <name type="common">Zebra mussel</name>
    <name type="synonym">Mytilus polymorpha</name>
    <dbReference type="NCBI Taxonomy" id="45954"/>
    <lineage>
        <taxon>Eukaryota</taxon>
        <taxon>Metazoa</taxon>
        <taxon>Spiralia</taxon>
        <taxon>Lophotrochozoa</taxon>
        <taxon>Mollusca</taxon>
        <taxon>Bivalvia</taxon>
        <taxon>Autobranchia</taxon>
        <taxon>Heteroconchia</taxon>
        <taxon>Euheterodonta</taxon>
        <taxon>Imparidentia</taxon>
        <taxon>Neoheterodontei</taxon>
        <taxon>Myida</taxon>
        <taxon>Dreissenoidea</taxon>
        <taxon>Dreissenidae</taxon>
        <taxon>Dreissena</taxon>
    </lineage>
</organism>
<protein>
    <submittedName>
        <fullName evidence="1">Uncharacterized protein</fullName>
    </submittedName>
</protein>
<name>A0A9D4E5Z1_DREPO</name>
<accession>A0A9D4E5Z1</accession>